<dbReference type="Pfam" id="PF23148">
    <property type="entry name" value="Gp77"/>
    <property type="match status" value="1"/>
</dbReference>
<accession>A0A418WL59</accession>
<dbReference type="OrthoDB" id="7450424at2"/>
<evidence type="ECO:0000313" key="2">
    <source>
        <dbReference type="Proteomes" id="UP000286100"/>
    </source>
</evidence>
<reference evidence="1 2" key="1">
    <citation type="submission" date="2018-09" db="EMBL/GenBank/DDBJ databases">
        <authorList>
            <person name="Zhu H."/>
        </authorList>
    </citation>
    <scope>NUCLEOTIDE SEQUENCE [LARGE SCALE GENOMIC DNA]</scope>
    <source>
        <strain evidence="1 2">K2R01-6</strain>
    </source>
</reference>
<organism evidence="1 2">
    <name type="scientific">Sphingomonas cavernae</name>
    <dbReference type="NCBI Taxonomy" id="2320861"/>
    <lineage>
        <taxon>Bacteria</taxon>
        <taxon>Pseudomonadati</taxon>
        <taxon>Pseudomonadota</taxon>
        <taxon>Alphaproteobacteria</taxon>
        <taxon>Sphingomonadales</taxon>
        <taxon>Sphingomonadaceae</taxon>
        <taxon>Sphingomonas</taxon>
    </lineage>
</organism>
<dbReference type="EMBL" id="QYUM01000003">
    <property type="protein sequence ID" value="RJF90781.1"/>
    <property type="molecule type" value="Genomic_DNA"/>
</dbReference>
<dbReference type="InterPro" id="IPR056928">
    <property type="entry name" value="Gp77-like"/>
</dbReference>
<sequence length="93" mass="9957">MSIYLKDPQARIDYAIDWNPGFLAGASIAESAWSVSPEEPGGVEVDTASMLGVKTIAVLAGGVAGQVYRIANRVTLSDGRIDERSIVLRAEHR</sequence>
<dbReference type="AlphaFoldDB" id="A0A418WL59"/>
<gene>
    <name evidence="1" type="ORF">D3876_11350</name>
</gene>
<name>A0A418WL59_9SPHN</name>
<proteinExistence type="predicted"/>
<comment type="caution">
    <text evidence="1">The sequence shown here is derived from an EMBL/GenBank/DDBJ whole genome shotgun (WGS) entry which is preliminary data.</text>
</comment>
<evidence type="ECO:0000313" key="1">
    <source>
        <dbReference type="EMBL" id="RJF90781.1"/>
    </source>
</evidence>
<dbReference type="RefSeq" id="WP_119762250.1">
    <property type="nucleotide sequence ID" value="NZ_QYUM01000003.1"/>
</dbReference>
<dbReference type="Proteomes" id="UP000286100">
    <property type="component" value="Unassembled WGS sequence"/>
</dbReference>
<protein>
    <submittedName>
        <fullName evidence="1">Uncharacterized protein</fullName>
    </submittedName>
</protein>
<keyword evidence="2" id="KW-1185">Reference proteome</keyword>